<dbReference type="SUPFAM" id="SSF47413">
    <property type="entry name" value="lambda repressor-like DNA-binding domains"/>
    <property type="match status" value="1"/>
</dbReference>
<accession>A0AAE4GCM4</accession>
<sequence length="403" mass="45653">MVKTTDDIAAFVRTFIHKNGISEESIAVQSGLEQALVRSILAGRADYDARTLIALLNGAGLEMCIIPKMSSQTLEILFASTKPTVKTRVDIAVDGLRAQEEASNTHIEISVMKKEESLNWRPAAEMLFTALAQPWEKRPASKYRLELLAQYRPNVDSLLPQGLADELAVLGEERAAQEFFMPTRQMEKFVLEFSWASCRLEREKMSLEEAKKIIDDDAPRWRDEASLVSNADAIKMVMQYGREWPLSVDFVRNSHVQIMKDLLATRHLGRTRTIDIHVAKSRFMPLCRAPDIDEMLELVCALAAEIKNPIEAAFFLWLHIAYLQAFIEGNTQASRVVANIPLVKACCIPISFIEINIHDYTMAMLGFYELGDVSVAVDVFEWSYRRSAERYTGIWHLGHKARS</sequence>
<feature type="domain" description="Fido" evidence="1">
    <location>
        <begin position="246"/>
        <end position="385"/>
    </location>
</feature>
<comment type="caution">
    <text evidence="2">The sequence shown here is derived from an EMBL/GenBank/DDBJ whole genome shotgun (WGS) entry which is preliminary data.</text>
</comment>
<dbReference type="GO" id="GO:0003677">
    <property type="term" value="F:DNA binding"/>
    <property type="evidence" value="ECO:0007669"/>
    <property type="project" value="InterPro"/>
</dbReference>
<dbReference type="PROSITE" id="PS51459">
    <property type="entry name" value="FIDO"/>
    <property type="match status" value="1"/>
</dbReference>
<name>A0AAE4GCM4_9BURK</name>
<protein>
    <submittedName>
        <fullName evidence="2">Fic family protein</fullName>
    </submittedName>
</protein>
<evidence type="ECO:0000259" key="1">
    <source>
        <dbReference type="PROSITE" id="PS51459"/>
    </source>
</evidence>
<dbReference type="RefSeq" id="WP_310837953.1">
    <property type="nucleotide sequence ID" value="NZ_JAVLSM010000010.1"/>
</dbReference>
<dbReference type="SUPFAM" id="SSF140931">
    <property type="entry name" value="Fic-like"/>
    <property type="match status" value="1"/>
</dbReference>
<dbReference type="InterPro" id="IPR003812">
    <property type="entry name" value="Fido"/>
</dbReference>
<evidence type="ECO:0000313" key="2">
    <source>
        <dbReference type="EMBL" id="MDT0338745.1"/>
    </source>
</evidence>
<organism evidence="2">
    <name type="scientific">Herbaspirillum huttiense subsp. nephrolepidis</name>
    <dbReference type="NCBI Taxonomy" id="3075126"/>
    <lineage>
        <taxon>Bacteria</taxon>
        <taxon>Pseudomonadati</taxon>
        <taxon>Pseudomonadota</taxon>
        <taxon>Betaproteobacteria</taxon>
        <taxon>Burkholderiales</taxon>
        <taxon>Oxalobacteraceae</taxon>
        <taxon>Herbaspirillum</taxon>
    </lineage>
</organism>
<dbReference type="Gene3D" id="1.10.3290.10">
    <property type="entry name" value="Fido-like domain"/>
    <property type="match status" value="1"/>
</dbReference>
<dbReference type="AlphaFoldDB" id="A0AAE4GCM4"/>
<dbReference type="Pfam" id="PF02661">
    <property type="entry name" value="Fic"/>
    <property type="match status" value="1"/>
</dbReference>
<dbReference type="EMBL" id="JAVRAA010000009">
    <property type="protein sequence ID" value="MDT0338745.1"/>
    <property type="molecule type" value="Genomic_DNA"/>
</dbReference>
<dbReference type="InterPro" id="IPR010982">
    <property type="entry name" value="Lambda_DNA-bd_dom_sf"/>
</dbReference>
<dbReference type="InterPro" id="IPR036597">
    <property type="entry name" value="Fido-like_dom_sf"/>
</dbReference>
<gene>
    <name evidence="2" type="ORF">RJN63_18040</name>
</gene>
<proteinExistence type="predicted"/>
<reference evidence="2" key="1">
    <citation type="submission" date="2023-02" db="EMBL/GenBank/DDBJ databases">
        <title>Description of Herbaspirillum huttiense subsp. nephrolepsisexaltata and Herbaspirillum huttiense subsp. lycopersicon.</title>
        <authorList>
            <person name="Poudel M."/>
            <person name="Sharma A."/>
            <person name="Goss E."/>
            <person name="Tapia J.H."/>
            <person name="Harmon C.M."/>
            <person name="Jones J.B."/>
        </authorList>
    </citation>
    <scope>NUCLEOTIDE SEQUENCE</scope>
    <source>
        <strain evidence="2">NC40101</strain>
    </source>
</reference>